<evidence type="ECO:0000313" key="1">
    <source>
        <dbReference type="EMBL" id="MCI4384032.1"/>
    </source>
</evidence>
<protein>
    <submittedName>
        <fullName evidence="1">Uncharacterized protein</fullName>
    </submittedName>
</protein>
<dbReference type="EMBL" id="CM040465">
    <property type="protein sequence ID" value="MCI4384032.1"/>
    <property type="molecule type" value="Genomic_DNA"/>
</dbReference>
<sequence>MGAQGSLMCVGSEVLRMGLCSHRPVRVPMLTSVHCQKCLQWTGEHQNWTTKQWKKVAWSDKSHFLLHHVEGWGRVHRLPGEEMAPACTMGRTQAGGGSVMLWAMFCWETLGPGIHVDAILTQTTYLNIEGTSVTSRILLNCIVGLHWEKMNVQLVSFLVACLLSTAYSEGSVEYCYNLPACNASTWPTLAPHHCNGTRQSPINIVTADVKADKNLTAFSFKGFNDNSTIISIQNIGKSVKIHLDETKMSVSGGGLQSQYNSSQFHIHWGNGSSINGSEHTVDGRQYAMELHIVNIRADVTPDAAVNDSTAYAVLGFFIEATNGSGTPESWKKLTSFLSEIPNKGDSLDIMHELTVDSLLEGVDRTKYYRYLGSLTTPSCDEIVVWTVFKDPIKVSKDLIDLFSNKMHINATAGPFIINNYRPAQALNGRVVTSQPTSLSGSQPSSAASTLHHTLSISMALLYSVLFWCL</sequence>
<proteinExistence type="predicted"/>
<dbReference type="Proteomes" id="UP000829447">
    <property type="component" value="Linkage Group LG12"/>
</dbReference>
<gene>
    <name evidence="1" type="ORF">PGIGA_G00033660</name>
</gene>
<name>A0ACC5WYB1_PANGG</name>
<keyword evidence="2" id="KW-1185">Reference proteome</keyword>
<evidence type="ECO:0000313" key="2">
    <source>
        <dbReference type="Proteomes" id="UP000829447"/>
    </source>
</evidence>
<comment type="caution">
    <text evidence="1">The sequence shown here is derived from an EMBL/GenBank/DDBJ whole genome shotgun (WGS) entry which is preliminary data.</text>
</comment>
<reference evidence="1 2" key="1">
    <citation type="journal article" date="2022" name="bioRxiv">
        <title>An ancient truncated duplication of the anti-Mullerian hormone receptor type 2 gene is a potential conserved master sex determinant in the Pangasiidae catfish family.</title>
        <authorList>
            <person name="Wen M."/>
            <person name="Pan Q."/>
            <person name="Jouanno E."/>
            <person name="Montfort J."/>
            <person name="Zahm M."/>
            <person name="Cabau C."/>
            <person name="Klopp C."/>
            <person name="Iampietro C."/>
            <person name="Roques C."/>
            <person name="Bouchez O."/>
            <person name="Castinel A."/>
            <person name="Donnadieu C."/>
            <person name="Parrinello H."/>
            <person name="Poncet C."/>
            <person name="Belmonte E."/>
            <person name="Gautier V."/>
            <person name="Avarre J.-C."/>
            <person name="Dugue R."/>
            <person name="Gustiano R."/>
            <person name="Ha T.T.T."/>
            <person name="Campet M."/>
            <person name="Sriphairoj K."/>
            <person name="Ribolli J."/>
            <person name="de Almeida F.L."/>
            <person name="Desvignes T."/>
            <person name="Postlethwait J.H."/>
            <person name="Bucao C.F."/>
            <person name="Robinson-Rechavi M."/>
            <person name="Bobe J."/>
            <person name="Herpin A."/>
            <person name="Guiguen Y."/>
        </authorList>
    </citation>
    <scope>NUCLEOTIDE SEQUENCE [LARGE SCALE GENOMIC DNA]</scope>
    <source>
        <strain evidence="1">YG-Dec2019</strain>
    </source>
</reference>
<organism evidence="1 2">
    <name type="scientific">Pangasianodon gigas</name>
    <name type="common">Mekong giant catfish</name>
    <name type="synonym">Pangasius gigas</name>
    <dbReference type="NCBI Taxonomy" id="30993"/>
    <lineage>
        <taxon>Eukaryota</taxon>
        <taxon>Metazoa</taxon>
        <taxon>Chordata</taxon>
        <taxon>Craniata</taxon>
        <taxon>Vertebrata</taxon>
        <taxon>Euteleostomi</taxon>
        <taxon>Actinopterygii</taxon>
        <taxon>Neopterygii</taxon>
        <taxon>Teleostei</taxon>
        <taxon>Ostariophysi</taxon>
        <taxon>Siluriformes</taxon>
        <taxon>Pangasiidae</taxon>
        <taxon>Pangasianodon</taxon>
    </lineage>
</organism>
<accession>A0ACC5WYB1</accession>